<dbReference type="Proteomes" id="UP000187013">
    <property type="component" value="Unassembled WGS sequence"/>
</dbReference>
<comment type="caution">
    <text evidence="4">The sequence shown here is derived from an EMBL/GenBank/DDBJ whole genome shotgun (WGS) entry which is preliminary data.</text>
</comment>
<dbReference type="InterPro" id="IPR008984">
    <property type="entry name" value="SMAD_FHA_dom_sf"/>
</dbReference>
<sequence length="521" mass="57751">MAEVERSWRSPTHASGISMMGSNKSGNGNGNAKDTISPSKRTRSNSKSSGHGHKRSSSVNKKETENKTKTDQEPLSIPVTPRNKYTHIIILKSLNETFETKFLVVPFKPESLKLGRPVVSSNGGNSQSFGGMGSVNGGNKQDSQHVPQVRPDNGHFDSRVLSRNHAALSCDPNTGNIYIRDLKSSNGTFVNGSRIDQNDVELKVGDVIDLGTDIDSKFEHRKISAFVEDISVIPLINDSDQSTSFLNGITKNQSEKMAGTASALKQINGVRGTNAEAQSMTAQRAAFEAAMFGDVNNLDLEDTVLGSETEILSGIFINNSIGTSPNLINVVKTLATEISLEKHEFTKLKSMESFLMNYITNLDYVNRLMVEKNDKQLVKLQNALRQKLTEKQESISKEHKSQVDKFEKENKTLKLSFQTKEKEKDMHIKKLERELEDLRTRLEVEKYRNSQLAKNAALAEQQSSNVEPTTDETSTTETSDTAKADKPTRSSNRKFSSRNVFFVSAISIGFVAFAMRFSSEH</sequence>
<dbReference type="AlphaFoldDB" id="A0A1Q2ZWR0"/>
<feature type="compositionally biased region" description="Low complexity" evidence="2">
    <location>
        <begin position="15"/>
        <end position="26"/>
    </location>
</feature>
<feature type="region of interest" description="Disordered" evidence="2">
    <location>
        <begin position="1"/>
        <end position="79"/>
    </location>
</feature>
<evidence type="ECO:0000256" key="1">
    <source>
        <dbReference type="SAM" id="Coils"/>
    </source>
</evidence>
<name>A0A1Q2ZWR0_ZYGRO</name>
<dbReference type="SMART" id="SM00240">
    <property type="entry name" value="FHA"/>
    <property type="match status" value="1"/>
</dbReference>
<dbReference type="EMBL" id="BDGX01000009">
    <property type="protein sequence ID" value="GAV47897.1"/>
    <property type="molecule type" value="Genomic_DNA"/>
</dbReference>
<gene>
    <name evidence="4" type="ORF">ZYGR_0I01930</name>
</gene>
<evidence type="ECO:0000256" key="2">
    <source>
        <dbReference type="SAM" id="MobiDB-lite"/>
    </source>
</evidence>
<evidence type="ECO:0000313" key="4">
    <source>
        <dbReference type="EMBL" id="GAV47897.1"/>
    </source>
</evidence>
<protein>
    <recommendedName>
        <fullName evidence="3">FHA domain-containing protein</fullName>
    </recommendedName>
</protein>
<feature type="compositionally biased region" description="Basic residues" evidence="2">
    <location>
        <begin position="40"/>
        <end position="56"/>
    </location>
</feature>
<keyword evidence="1" id="KW-0175">Coiled coil</keyword>
<feature type="region of interest" description="Disordered" evidence="2">
    <location>
        <begin position="453"/>
        <end position="492"/>
    </location>
</feature>
<reference evidence="4 5" key="1">
    <citation type="submission" date="2016-08" db="EMBL/GenBank/DDBJ databases">
        <title>Draft genome sequence of allopolyploid Zygosaccharomyces rouxii.</title>
        <authorList>
            <person name="Watanabe J."/>
            <person name="Uehara K."/>
            <person name="Mogi Y."/>
            <person name="Tsukioka Y."/>
        </authorList>
    </citation>
    <scope>NUCLEOTIDE SEQUENCE [LARGE SCALE GENOMIC DNA]</scope>
    <source>
        <strain evidence="4 5">NBRC 110957</strain>
    </source>
</reference>
<dbReference type="eggNOG" id="KOG3872">
    <property type="taxonomic scope" value="Eukaryota"/>
</dbReference>
<organism evidence="4 5">
    <name type="scientific">Zygosaccharomyces rouxii</name>
    <dbReference type="NCBI Taxonomy" id="4956"/>
    <lineage>
        <taxon>Eukaryota</taxon>
        <taxon>Fungi</taxon>
        <taxon>Dikarya</taxon>
        <taxon>Ascomycota</taxon>
        <taxon>Saccharomycotina</taxon>
        <taxon>Saccharomycetes</taxon>
        <taxon>Saccharomycetales</taxon>
        <taxon>Saccharomycetaceae</taxon>
        <taxon>Zygosaccharomyces</taxon>
    </lineage>
</organism>
<dbReference type="Pfam" id="PF00498">
    <property type="entry name" value="FHA"/>
    <property type="match status" value="1"/>
</dbReference>
<feature type="coiled-coil region" evidence="1">
    <location>
        <begin position="396"/>
        <end position="448"/>
    </location>
</feature>
<dbReference type="Gene3D" id="2.60.200.20">
    <property type="match status" value="1"/>
</dbReference>
<dbReference type="PANTHER" id="PTHR15715">
    <property type="entry name" value="CENTROSOMAL PROTEIN OF 170 KDA"/>
    <property type="match status" value="1"/>
</dbReference>
<evidence type="ECO:0000259" key="3">
    <source>
        <dbReference type="PROSITE" id="PS50006"/>
    </source>
</evidence>
<feature type="region of interest" description="Disordered" evidence="2">
    <location>
        <begin position="123"/>
        <end position="157"/>
    </location>
</feature>
<dbReference type="InterPro" id="IPR000253">
    <property type="entry name" value="FHA_dom"/>
</dbReference>
<dbReference type="SUPFAM" id="SSF49879">
    <property type="entry name" value="SMAD/FHA domain"/>
    <property type="match status" value="1"/>
</dbReference>
<dbReference type="OrthoDB" id="687730at2759"/>
<dbReference type="OMA" id="HACLSCD"/>
<accession>A0A1Q2ZWR0</accession>
<feature type="domain" description="FHA" evidence="3">
    <location>
        <begin position="135"/>
        <end position="195"/>
    </location>
</feature>
<dbReference type="InterPro" id="IPR051176">
    <property type="entry name" value="Cent_Immune-Sig_Mod"/>
</dbReference>
<proteinExistence type="predicted"/>
<feature type="compositionally biased region" description="Basic and acidic residues" evidence="2">
    <location>
        <begin position="60"/>
        <end position="72"/>
    </location>
</feature>
<dbReference type="PROSITE" id="PS50006">
    <property type="entry name" value="FHA_DOMAIN"/>
    <property type="match status" value="1"/>
</dbReference>
<dbReference type="PANTHER" id="PTHR15715:SF37">
    <property type="entry name" value="LD47843P"/>
    <property type="match status" value="1"/>
</dbReference>
<feature type="compositionally biased region" description="Polar residues" evidence="2">
    <location>
        <begin position="137"/>
        <end position="146"/>
    </location>
</feature>
<evidence type="ECO:0000313" key="5">
    <source>
        <dbReference type="Proteomes" id="UP000187013"/>
    </source>
</evidence>
<dbReference type="GO" id="GO:0005737">
    <property type="term" value="C:cytoplasm"/>
    <property type="evidence" value="ECO:0007669"/>
    <property type="project" value="TreeGrafter"/>
</dbReference>
<dbReference type="CDD" id="cd22695">
    <property type="entry name" value="FHA_VPS64-like"/>
    <property type="match status" value="1"/>
</dbReference>